<dbReference type="KEGG" id="lbc:LACBIDRAFT_325444"/>
<feature type="compositionally biased region" description="Basic and acidic residues" evidence="1">
    <location>
        <begin position="19"/>
        <end position="31"/>
    </location>
</feature>
<protein>
    <submittedName>
        <fullName evidence="4">Predicted protein</fullName>
    </submittedName>
</protein>
<dbReference type="OrthoDB" id="3225557at2759"/>
<name>B0D4Y5_LACBS</name>
<organism evidence="5">
    <name type="scientific">Laccaria bicolor (strain S238N-H82 / ATCC MYA-4686)</name>
    <name type="common">Bicoloured deceiver</name>
    <name type="synonym">Laccaria laccata var. bicolor</name>
    <dbReference type="NCBI Taxonomy" id="486041"/>
    <lineage>
        <taxon>Eukaryota</taxon>
        <taxon>Fungi</taxon>
        <taxon>Dikarya</taxon>
        <taxon>Basidiomycota</taxon>
        <taxon>Agaricomycotina</taxon>
        <taxon>Agaricomycetes</taxon>
        <taxon>Agaricomycetidae</taxon>
        <taxon>Agaricales</taxon>
        <taxon>Agaricineae</taxon>
        <taxon>Hydnangiaceae</taxon>
        <taxon>Laccaria</taxon>
    </lineage>
</organism>
<dbReference type="Pfam" id="PF20149">
    <property type="entry name" value="DUF6532"/>
    <property type="match status" value="1"/>
</dbReference>
<keyword evidence="5" id="KW-1185">Reference proteome</keyword>
<dbReference type="EMBL" id="DS547097">
    <property type="protein sequence ID" value="EDR10422.1"/>
    <property type="molecule type" value="Genomic_DNA"/>
</dbReference>
<dbReference type="InParanoid" id="B0D4Y5"/>
<feature type="compositionally biased region" description="Basic and acidic residues" evidence="1">
    <location>
        <begin position="144"/>
        <end position="153"/>
    </location>
</feature>
<evidence type="ECO:0000259" key="3">
    <source>
        <dbReference type="Pfam" id="PF20149"/>
    </source>
</evidence>
<feature type="transmembrane region" description="Helical" evidence="2">
    <location>
        <begin position="530"/>
        <end position="547"/>
    </location>
</feature>
<evidence type="ECO:0000256" key="2">
    <source>
        <dbReference type="SAM" id="Phobius"/>
    </source>
</evidence>
<accession>B0D4Y5</accession>
<feature type="compositionally biased region" description="Acidic residues" evidence="1">
    <location>
        <begin position="174"/>
        <end position="186"/>
    </location>
</feature>
<feature type="compositionally biased region" description="Basic residues" evidence="1">
    <location>
        <begin position="154"/>
        <end position="169"/>
    </location>
</feature>
<feature type="region of interest" description="Disordered" evidence="1">
    <location>
        <begin position="1"/>
        <end position="195"/>
    </location>
</feature>
<dbReference type="Proteomes" id="UP000001194">
    <property type="component" value="Unassembled WGS sequence"/>
</dbReference>
<feature type="compositionally biased region" description="Low complexity" evidence="1">
    <location>
        <begin position="36"/>
        <end position="60"/>
    </location>
</feature>
<proteinExistence type="predicted"/>
<dbReference type="RefSeq" id="XP_001878872.1">
    <property type="nucleotide sequence ID" value="XM_001878837.1"/>
</dbReference>
<sequence>MCHSGGEQGQLPRQVQVNSKDKSYHSKKQDNDTEATSGSDSTKSSTSNDDNSDNSTSSSEDSLEGVPEIDLTKIFGTERPHIIGDEESSFLDDGTLFDLDDQDVEMASRHSQPSSAAGDLPPPLTDSDGLSGADKLAEDEDDELYHLKLMMDKQKKKSQGKGNAKKSRRQAREEDGEDAEASEVPDIEVKAKPTKKKSASTAFDIVPPPPGVKDVRLNDQHDTVQAIIWAEIAQATKDVFLRDSWVKANERMTYRTNLIKDACDKVKKQYPGAKEVRKHVKDDEKYAKELSKLVSRSYSLTSILTDTMSDAQSPFERSFSLVKVAGAHQLPVFKLGKDPECLAHVKSLTKERLYIFPGTWGGEDNNIRTCSPLKHSMAMSNTMCLDMGSKGRQRISNEAISDGLKESFFANPRAIGFQYLSDYVSSLEGHMEKELPISMIALYATGTGVYCQASLREMSFNWSIAIIAACWSSGRRTNLNVSKLYDSVVWFSLMLVIRARTKARYQLLEKALQVGPGTTFKLRTWLPSKIIPVHTLVLAYLVVLTYLQA</sequence>
<keyword evidence="2" id="KW-1133">Transmembrane helix</keyword>
<evidence type="ECO:0000313" key="5">
    <source>
        <dbReference type="Proteomes" id="UP000001194"/>
    </source>
</evidence>
<feature type="domain" description="DUF6532" evidence="3">
    <location>
        <begin position="238"/>
        <end position="459"/>
    </location>
</feature>
<dbReference type="GeneID" id="6074501"/>
<evidence type="ECO:0000256" key="1">
    <source>
        <dbReference type="SAM" id="MobiDB-lite"/>
    </source>
</evidence>
<dbReference type="HOGENOM" id="CLU_496114_0_0_1"/>
<keyword evidence="2" id="KW-0472">Membrane</keyword>
<gene>
    <name evidence="4" type="ORF">LACBIDRAFT_325444</name>
</gene>
<keyword evidence="2" id="KW-0812">Transmembrane</keyword>
<dbReference type="InterPro" id="IPR045341">
    <property type="entry name" value="DUF6532"/>
</dbReference>
<dbReference type="AlphaFoldDB" id="B0D4Y5"/>
<reference evidence="4 5" key="1">
    <citation type="journal article" date="2008" name="Nature">
        <title>The genome of Laccaria bicolor provides insights into mycorrhizal symbiosis.</title>
        <authorList>
            <person name="Martin F."/>
            <person name="Aerts A."/>
            <person name="Ahren D."/>
            <person name="Brun A."/>
            <person name="Danchin E.G.J."/>
            <person name="Duchaussoy F."/>
            <person name="Gibon J."/>
            <person name="Kohler A."/>
            <person name="Lindquist E."/>
            <person name="Pereda V."/>
            <person name="Salamov A."/>
            <person name="Shapiro H.J."/>
            <person name="Wuyts J."/>
            <person name="Blaudez D."/>
            <person name="Buee M."/>
            <person name="Brokstein P."/>
            <person name="Canbaeck B."/>
            <person name="Cohen D."/>
            <person name="Courty P.E."/>
            <person name="Coutinho P.M."/>
            <person name="Delaruelle C."/>
            <person name="Detter J.C."/>
            <person name="Deveau A."/>
            <person name="DiFazio S."/>
            <person name="Duplessis S."/>
            <person name="Fraissinet-Tachet L."/>
            <person name="Lucic E."/>
            <person name="Frey-Klett P."/>
            <person name="Fourrey C."/>
            <person name="Feussner I."/>
            <person name="Gay G."/>
            <person name="Grimwood J."/>
            <person name="Hoegger P.J."/>
            <person name="Jain P."/>
            <person name="Kilaru S."/>
            <person name="Labbe J."/>
            <person name="Lin Y.C."/>
            <person name="Legue V."/>
            <person name="Le Tacon F."/>
            <person name="Marmeisse R."/>
            <person name="Melayah D."/>
            <person name="Montanini B."/>
            <person name="Muratet M."/>
            <person name="Nehls U."/>
            <person name="Niculita-Hirzel H."/>
            <person name="Oudot-Le Secq M.P."/>
            <person name="Peter M."/>
            <person name="Quesneville H."/>
            <person name="Rajashekar B."/>
            <person name="Reich M."/>
            <person name="Rouhier N."/>
            <person name="Schmutz J."/>
            <person name="Yin T."/>
            <person name="Chalot M."/>
            <person name="Henrissat B."/>
            <person name="Kuees U."/>
            <person name="Lucas S."/>
            <person name="Van de Peer Y."/>
            <person name="Podila G.K."/>
            <person name="Polle A."/>
            <person name="Pukkila P.J."/>
            <person name="Richardson P.M."/>
            <person name="Rouze P."/>
            <person name="Sanders I.R."/>
            <person name="Stajich J.E."/>
            <person name="Tunlid A."/>
            <person name="Tuskan G."/>
            <person name="Grigoriev I.V."/>
        </authorList>
    </citation>
    <scope>NUCLEOTIDE SEQUENCE [LARGE SCALE GENOMIC DNA]</scope>
    <source>
        <strain evidence="5">S238N-H82 / ATCC MYA-4686</strain>
    </source>
</reference>
<evidence type="ECO:0000313" key="4">
    <source>
        <dbReference type="EMBL" id="EDR10422.1"/>
    </source>
</evidence>